<reference evidence="1" key="1">
    <citation type="submission" date="2021-01" db="EMBL/GenBank/DDBJ databases">
        <authorList>
            <person name="Corre E."/>
            <person name="Pelletier E."/>
            <person name="Niang G."/>
            <person name="Scheremetjew M."/>
            <person name="Finn R."/>
            <person name="Kale V."/>
            <person name="Holt S."/>
            <person name="Cochrane G."/>
            <person name="Meng A."/>
            <person name="Brown T."/>
            <person name="Cohen L."/>
        </authorList>
    </citation>
    <scope>NUCLEOTIDE SEQUENCE</scope>
    <source>
        <strain evidence="1">DIVA3 518/3/11/1/6</strain>
    </source>
</reference>
<proteinExistence type="predicted"/>
<evidence type="ECO:0000313" key="1">
    <source>
        <dbReference type="EMBL" id="CAE2224989.1"/>
    </source>
</evidence>
<protein>
    <submittedName>
        <fullName evidence="1">Uncharacterized protein</fullName>
    </submittedName>
</protein>
<dbReference type="EMBL" id="HBKP01015139">
    <property type="protein sequence ID" value="CAE2224989.1"/>
    <property type="molecule type" value="Transcribed_RNA"/>
</dbReference>
<accession>A0A7S4MIN6</accession>
<gene>
    <name evidence="1" type="ORF">VSP0166_LOCUS10740</name>
</gene>
<dbReference type="AlphaFoldDB" id="A0A7S4MIN6"/>
<sequence>MAESDYTYTVCMSNSTSIPTDPSSCVPVGANTWTTISSYSSGVCLVTSYTQEDVVPQNVFMFGVRPSGYSNGTFPTATAFVNGMPLTCIQNQQGQHSEDMDYTCLNPLPFTTTNSYFVTVSGSDSDQPVDVYSGFVGGALESCFSKYPN</sequence>
<organism evidence="1">
    <name type="scientific">Vannella robusta</name>
    <dbReference type="NCBI Taxonomy" id="1487602"/>
    <lineage>
        <taxon>Eukaryota</taxon>
        <taxon>Amoebozoa</taxon>
        <taxon>Discosea</taxon>
        <taxon>Flabellinia</taxon>
        <taxon>Vannellidae</taxon>
        <taxon>Vannella</taxon>
    </lineage>
</organism>
<name>A0A7S4MIN6_9EUKA</name>